<protein>
    <submittedName>
        <fullName evidence="1">Uncharacterized protein</fullName>
    </submittedName>
</protein>
<dbReference type="EMBL" id="JAQOWY010000353">
    <property type="protein sequence ID" value="KAK1843538.1"/>
    <property type="molecule type" value="Genomic_DNA"/>
</dbReference>
<evidence type="ECO:0000313" key="2">
    <source>
        <dbReference type="Proteomes" id="UP001243330"/>
    </source>
</evidence>
<organism evidence="1 2">
    <name type="scientific">Colletotrichum chrysophilum</name>
    <dbReference type="NCBI Taxonomy" id="1836956"/>
    <lineage>
        <taxon>Eukaryota</taxon>
        <taxon>Fungi</taxon>
        <taxon>Dikarya</taxon>
        <taxon>Ascomycota</taxon>
        <taxon>Pezizomycotina</taxon>
        <taxon>Sordariomycetes</taxon>
        <taxon>Hypocreomycetidae</taxon>
        <taxon>Glomerellales</taxon>
        <taxon>Glomerellaceae</taxon>
        <taxon>Colletotrichum</taxon>
        <taxon>Colletotrichum gloeosporioides species complex</taxon>
    </lineage>
</organism>
<sequence>MERHNGAPISGNKDSKHIFFDLVRKPCEQADPNIKLPAACNVGGRASRTDTNKPLGSPDPEAVAMEKLPTELLLKILLPENFEWPADFDETTASIDELFDANFFNIWRRSWVYLRVCRSFDEALKPILSAKFKRQAVALLMLLSNNDSPHRRLQVTSPSDNASLLPDECEISDFKLFLYCWNLKDRQIVSLIHNIHQTLDEPEAAWPSLDGFPNLEMSLHEAESLMFLPWEERCRRRPQKAAYSNTCALKRTPSFEAMVQPTIHDQRHDEEWMYHVEKAGQLGWYLKAMEQAAQHSSRELEI</sequence>
<accession>A0AAD9A8M8</accession>
<evidence type="ECO:0000313" key="1">
    <source>
        <dbReference type="EMBL" id="KAK1843538.1"/>
    </source>
</evidence>
<keyword evidence="2" id="KW-1185">Reference proteome</keyword>
<proteinExistence type="predicted"/>
<dbReference type="Proteomes" id="UP001243330">
    <property type="component" value="Unassembled WGS sequence"/>
</dbReference>
<comment type="caution">
    <text evidence="1">The sequence shown here is derived from an EMBL/GenBank/DDBJ whole genome shotgun (WGS) entry which is preliminary data.</text>
</comment>
<gene>
    <name evidence="1" type="ORF">CCHR01_13840</name>
</gene>
<dbReference type="AlphaFoldDB" id="A0AAD9A8M8"/>
<name>A0AAD9A8M8_9PEZI</name>
<reference evidence="1" key="1">
    <citation type="submission" date="2023-01" db="EMBL/GenBank/DDBJ databases">
        <title>Colletotrichum chrysophilum M932 genome sequence.</title>
        <authorList>
            <person name="Baroncelli R."/>
        </authorList>
    </citation>
    <scope>NUCLEOTIDE SEQUENCE</scope>
    <source>
        <strain evidence="1">M932</strain>
    </source>
</reference>